<dbReference type="EC" id="3.4.21.62" evidence="2"/>
<dbReference type="InterPro" id="IPR050819">
    <property type="entry name" value="Tripeptidyl-peptidase_I"/>
</dbReference>
<feature type="domain" description="Peptidase S53 activation" evidence="4">
    <location>
        <begin position="93"/>
        <end position="162"/>
    </location>
</feature>
<reference evidence="5 6" key="1">
    <citation type="submission" date="2024-03" db="EMBL/GenBank/DDBJ databases">
        <title>Aureococcus anophagefferens CCMP1851 and Kratosvirus quantuckense: Draft genome of a second virus-susceptible host strain in the model system.</title>
        <authorList>
            <person name="Chase E."/>
            <person name="Truchon A.R."/>
            <person name="Schepens W."/>
            <person name="Wilhelm S.W."/>
        </authorList>
    </citation>
    <scope>NUCLEOTIDE SEQUENCE [LARGE SCALE GENOMIC DNA]</scope>
    <source>
        <strain evidence="5 6">CCMP1851</strain>
    </source>
</reference>
<dbReference type="Pfam" id="PF09286">
    <property type="entry name" value="Pro-kuma_activ"/>
    <property type="match status" value="1"/>
</dbReference>
<dbReference type="PANTHER" id="PTHR14218">
    <property type="entry name" value="PROTEASE S8 TRIPEPTIDYL PEPTIDASE I CLN2"/>
    <property type="match status" value="1"/>
</dbReference>
<proteinExistence type="predicted"/>
<accession>A0ABR1FGS3</accession>
<dbReference type="EMBL" id="JBBJCI010000429">
    <property type="protein sequence ID" value="KAK7230495.1"/>
    <property type="molecule type" value="Genomic_DNA"/>
</dbReference>
<dbReference type="InterPro" id="IPR036852">
    <property type="entry name" value="Peptidase_S8/S53_dom_sf"/>
</dbReference>
<keyword evidence="3" id="KW-1133">Transmembrane helix</keyword>
<dbReference type="SUPFAM" id="SSF54897">
    <property type="entry name" value="Protease propeptides/inhibitors"/>
    <property type="match status" value="1"/>
</dbReference>
<evidence type="ECO:0000313" key="5">
    <source>
        <dbReference type="EMBL" id="KAK7230495.1"/>
    </source>
</evidence>
<comment type="caution">
    <text evidence="5">The sequence shown here is derived from an EMBL/GenBank/DDBJ whole genome shotgun (WGS) entry which is preliminary data.</text>
</comment>
<dbReference type="InterPro" id="IPR015366">
    <property type="entry name" value="S53_propep"/>
</dbReference>
<keyword evidence="3" id="KW-0812">Transmembrane</keyword>
<evidence type="ECO:0000313" key="6">
    <source>
        <dbReference type="Proteomes" id="UP001363151"/>
    </source>
</evidence>
<keyword evidence="6" id="KW-1185">Reference proteome</keyword>
<evidence type="ECO:0000259" key="4">
    <source>
        <dbReference type="Pfam" id="PF09286"/>
    </source>
</evidence>
<protein>
    <recommendedName>
        <fullName evidence="2">subtilisin</fullName>
        <ecNumber evidence="2">3.4.21.62</ecNumber>
    </recommendedName>
</protein>
<feature type="transmembrane region" description="Helical" evidence="3">
    <location>
        <begin position="23"/>
        <end position="42"/>
    </location>
</feature>
<evidence type="ECO:0000256" key="2">
    <source>
        <dbReference type="ARBA" id="ARBA00023619"/>
    </source>
</evidence>
<name>A0ABR1FGS3_AURAN</name>
<keyword evidence="3" id="KW-0472">Membrane</keyword>
<evidence type="ECO:0000256" key="3">
    <source>
        <dbReference type="SAM" id="Phobius"/>
    </source>
</evidence>
<sequence length="402" mass="43146">MAPATYGSIVADAAPPANRWRRAGVIIGGVLAVEGLFMAGLFETKERAAARLVASATAACASPISSLRDEVVVVRNAEDHKPEHWAKLGPSTDACAEHEIVVATKQADMQKLDAELMKVSSPGSANYRKYWTHAMVGELLDNAAHVAAVKSWLSDAGAREIGDVRLREDQGASADSSSSEYFTPSAVFETASQNYSPDDLEEFRYDPFLKYAMDIADMEHPILVSSISWGSIEPANPLKVMEAFNAEVAKIGLMGSTVFGRGYPDLSLSGWGYEVAIGGLLYIVCGTSCSSPSVAGMVGRINADRLAEGKPPGDNKCTDAGLCCDEGFYASKSWDPVTGWGSVSFEGLEAVLGEYDEDTDELFPLYWTAAEDAGSWDFDRAQYALWFTEQVGGGVELERRAG</sequence>
<dbReference type="PANTHER" id="PTHR14218:SF15">
    <property type="entry name" value="TRIPEPTIDYL-PEPTIDASE 1"/>
    <property type="match status" value="1"/>
</dbReference>
<evidence type="ECO:0000256" key="1">
    <source>
        <dbReference type="ARBA" id="ARBA00023529"/>
    </source>
</evidence>
<gene>
    <name evidence="5" type="ORF">SO694_00176044</name>
</gene>
<dbReference type="Gene3D" id="3.40.50.200">
    <property type="entry name" value="Peptidase S8/S53 domain"/>
    <property type="match status" value="2"/>
</dbReference>
<comment type="catalytic activity">
    <reaction evidence="1">
        <text>Hydrolysis of proteins with broad specificity for peptide bonds, and a preference for a large uncharged residue in P1. Hydrolyzes peptide amides.</text>
        <dbReference type="EC" id="3.4.21.62"/>
    </reaction>
</comment>
<organism evidence="5 6">
    <name type="scientific">Aureococcus anophagefferens</name>
    <name type="common">Harmful bloom alga</name>
    <dbReference type="NCBI Taxonomy" id="44056"/>
    <lineage>
        <taxon>Eukaryota</taxon>
        <taxon>Sar</taxon>
        <taxon>Stramenopiles</taxon>
        <taxon>Ochrophyta</taxon>
        <taxon>Pelagophyceae</taxon>
        <taxon>Pelagomonadales</taxon>
        <taxon>Pelagomonadaceae</taxon>
        <taxon>Aureococcus</taxon>
    </lineage>
</organism>
<dbReference type="Proteomes" id="UP001363151">
    <property type="component" value="Unassembled WGS sequence"/>
</dbReference>
<dbReference type="SUPFAM" id="SSF52743">
    <property type="entry name" value="Subtilisin-like"/>
    <property type="match status" value="1"/>
</dbReference>